<name>A0A1I7NF34_9HYPH</name>
<evidence type="ECO:0000313" key="2">
    <source>
        <dbReference type="Proteomes" id="UP000199074"/>
    </source>
</evidence>
<dbReference type="Proteomes" id="UP000199074">
    <property type="component" value="Unassembled WGS sequence"/>
</dbReference>
<dbReference type="OrthoDB" id="8265479at2"/>
<protein>
    <submittedName>
        <fullName evidence="1">Uncharacterized protein</fullName>
    </submittedName>
</protein>
<dbReference type="AlphaFoldDB" id="A0A1I7NF34"/>
<dbReference type="STRING" id="429728.SAMN05216456_1903"/>
<evidence type="ECO:0000313" key="1">
    <source>
        <dbReference type="EMBL" id="SFV33156.1"/>
    </source>
</evidence>
<proteinExistence type="predicted"/>
<keyword evidence="2" id="KW-1185">Reference proteome</keyword>
<organism evidence="1 2">
    <name type="scientific">Devosia crocina</name>
    <dbReference type="NCBI Taxonomy" id="429728"/>
    <lineage>
        <taxon>Bacteria</taxon>
        <taxon>Pseudomonadati</taxon>
        <taxon>Pseudomonadota</taxon>
        <taxon>Alphaproteobacteria</taxon>
        <taxon>Hyphomicrobiales</taxon>
        <taxon>Devosiaceae</taxon>
        <taxon>Devosia</taxon>
    </lineage>
</organism>
<dbReference type="EMBL" id="FPCK01000001">
    <property type="protein sequence ID" value="SFV33156.1"/>
    <property type="molecule type" value="Genomic_DNA"/>
</dbReference>
<sequence>MPLVEPLDLLAGFPGWSTDFSLFARQEQSRHASGRTRVKDFGSPLWQASWTSRPLSANLLDQWRTRIEQAMISQMTFTAWQSSRCRPMRHPGKAALPNGSLTTIGADNKSVRVSGLAGMQLSIGDMIRIGSGLYRLQELASGSPTALFEIMPHLWPGTAAGQAVSISKPWCLMTIDPGSLSASADARTGRGSVSFSATEAR</sequence>
<accession>A0A1I7NF34</accession>
<reference evidence="1 2" key="1">
    <citation type="submission" date="2016-10" db="EMBL/GenBank/DDBJ databases">
        <authorList>
            <person name="de Groot N.N."/>
        </authorList>
    </citation>
    <scope>NUCLEOTIDE SEQUENCE [LARGE SCALE GENOMIC DNA]</scope>
    <source>
        <strain evidence="1 2">IPL20</strain>
    </source>
</reference>
<gene>
    <name evidence="1" type="ORF">SAMN05216456_1903</name>
</gene>